<protein>
    <submittedName>
        <fullName evidence="2">Uncharacterized protein</fullName>
    </submittedName>
</protein>
<dbReference type="STRING" id="29845.A0A1V6RM03"/>
<accession>A0A1V6RM03</accession>
<keyword evidence="3" id="KW-1185">Reference proteome</keyword>
<evidence type="ECO:0000256" key="1">
    <source>
        <dbReference type="SAM" id="Phobius"/>
    </source>
</evidence>
<dbReference type="AlphaFoldDB" id="A0A1V6RM03"/>
<comment type="caution">
    <text evidence="2">The sequence shown here is derived from an EMBL/GenBank/DDBJ whole genome shotgun (WGS) entry which is preliminary data.</text>
</comment>
<keyword evidence="1" id="KW-0472">Membrane</keyword>
<proteinExistence type="predicted"/>
<evidence type="ECO:0000313" key="2">
    <source>
        <dbReference type="EMBL" id="OQE02867.1"/>
    </source>
</evidence>
<feature type="transmembrane region" description="Helical" evidence="1">
    <location>
        <begin position="18"/>
        <end position="35"/>
    </location>
</feature>
<evidence type="ECO:0000313" key="3">
    <source>
        <dbReference type="Proteomes" id="UP000191518"/>
    </source>
</evidence>
<dbReference type="Proteomes" id="UP000191518">
    <property type="component" value="Unassembled WGS sequence"/>
</dbReference>
<gene>
    <name evidence="2" type="ORF">PENVUL_c037G07955</name>
</gene>
<reference evidence="3" key="1">
    <citation type="journal article" date="2017" name="Nat. Microbiol.">
        <title>Global analysis of biosynthetic gene clusters reveals vast potential of secondary metabolite production in Penicillium species.</title>
        <authorList>
            <person name="Nielsen J.C."/>
            <person name="Grijseels S."/>
            <person name="Prigent S."/>
            <person name="Ji B."/>
            <person name="Dainat J."/>
            <person name="Nielsen K.F."/>
            <person name="Frisvad J.C."/>
            <person name="Workman M."/>
            <person name="Nielsen J."/>
        </authorList>
    </citation>
    <scope>NUCLEOTIDE SEQUENCE [LARGE SCALE GENOMIC DNA]</scope>
    <source>
        <strain evidence="3">IBT 29486</strain>
    </source>
</reference>
<keyword evidence="1" id="KW-0812">Transmembrane</keyword>
<sequence length="135" mass="15087">MSNLTITLWQILDLKDQPLIGIIVLALLLSVYLLLPRKNDSSKYNVFKLCCPHGEQWVLPVKFLDELKSLPENKISLAKSLSDQFLGPSTYVGTHDATVLKSISDDLARNVANIIQTMDEEAVYALSARIPECKD</sequence>
<keyword evidence="1" id="KW-1133">Transmembrane helix</keyword>
<organism evidence="2 3">
    <name type="scientific">Penicillium vulpinum</name>
    <dbReference type="NCBI Taxonomy" id="29845"/>
    <lineage>
        <taxon>Eukaryota</taxon>
        <taxon>Fungi</taxon>
        <taxon>Dikarya</taxon>
        <taxon>Ascomycota</taxon>
        <taxon>Pezizomycotina</taxon>
        <taxon>Eurotiomycetes</taxon>
        <taxon>Eurotiomycetidae</taxon>
        <taxon>Eurotiales</taxon>
        <taxon>Aspergillaceae</taxon>
        <taxon>Penicillium</taxon>
    </lineage>
</organism>
<dbReference type="EMBL" id="MDYP01000037">
    <property type="protein sequence ID" value="OQE02867.1"/>
    <property type="molecule type" value="Genomic_DNA"/>
</dbReference>
<name>A0A1V6RM03_9EURO</name>